<dbReference type="EMBL" id="FOUU01000001">
    <property type="protein sequence ID" value="SFM43532.1"/>
    <property type="molecule type" value="Genomic_DNA"/>
</dbReference>
<name>A0A1I4QTX8_9BACT</name>
<evidence type="ECO:0000313" key="8">
    <source>
        <dbReference type="EMBL" id="SFM43532.1"/>
    </source>
</evidence>
<evidence type="ECO:0000259" key="7">
    <source>
        <dbReference type="PROSITE" id="PS50893"/>
    </source>
</evidence>
<dbReference type="InterPro" id="IPR003593">
    <property type="entry name" value="AAA+_ATPase"/>
</dbReference>
<dbReference type="SMART" id="SM00382">
    <property type="entry name" value="AAA"/>
    <property type="match status" value="1"/>
</dbReference>
<gene>
    <name evidence="8" type="ORF">SAMN05660836_00223</name>
</gene>
<dbReference type="PANTHER" id="PTHR42788">
    <property type="entry name" value="TAURINE IMPORT ATP-BINDING PROTEIN-RELATED"/>
    <property type="match status" value="1"/>
</dbReference>
<dbReference type="InterPro" id="IPR003439">
    <property type="entry name" value="ABC_transporter-like_ATP-bd"/>
</dbReference>
<feature type="domain" description="ABC transporter" evidence="7">
    <location>
        <begin position="2"/>
        <end position="249"/>
    </location>
</feature>
<dbReference type="GO" id="GO:0005886">
    <property type="term" value="C:plasma membrane"/>
    <property type="evidence" value="ECO:0007669"/>
    <property type="project" value="UniProtKB-SubCell"/>
</dbReference>
<proteinExistence type="predicted"/>
<evidence type="ECO:0000256" key="3">
    <source>
        <dbReference type="ARBA" id="ARBA00022475"/>
    </source>
</evidence>
<dbReference type="InterPro" id="IPR027417">
    <property type="entry name" value="P-loop_NTPase"/>
</dbReference>
<dbReference type="Pfam" id="PF00005">
    <property type="entry name" value="ABC_tran"/>
    <property type="match status" value="1"/>
</dbReference>
<dbReference type="GO" id="GO:0016887">
    <property type="term" value="F:ATP hydrolysis activity"/>
    <property type="evidence" value="ECO:0007669"/>
    <property type="project" value="InterPro"/>
</dbReference>
<keyword evidence="6" id="KW-0472">Membrane</keyword>
<protein>
    <submittedName>
        <fullName evidence="8">Putative ABC transport system ATP-binding protein</fullName>
    </submittedName>
</protein>
<keyword evidence="9" id="KW-1185">Reference proteome</keyword>
<dbReference type="PROSITE" id="PS50893">
    <property type="entry name" value="ABC_TRANSPORTER_2"/>
    <property type="match status" value="1"/>
</dbReference>
<organism evidence="8 9">
    <name type="scientific">Thermodesulforhabdus norvegica</name>
    <dbReference type="NCBI Taxonomy" id="39841"/>
    <lineage>
        <taxon>Bacteria</taxon>
        <taxon>Pseudomonadati</taxon>
        <taxon>Thermodesulfobacteriota</taxon>
        <taxon>Syntrophobacteria</taxon>
        <taxon>Syntrophobacterales</taxon>
        <taxon>Thermodesulforhabdaceae</taxon>
        <taxon>Thermodesulforhabdus</taxon>
    </lineage>
</organism>
<evidence type="ECO:0000256" key="6">
    <source>
        <dbReference type="ARBA" id="ARBA00023136"/>
    </source>
</evidence>
<dbReference type="OrthoDB" id="9805130at2"/>
<evidence type="ECO:0000256" key="1">
    <source>
        <dbReference type="ARBA" id="ARBA00004202"/>
    </source>
</evidence>
<keyword evidence="2" id="KW-0813">Transport</keyword>
<dbReference type="InterPro" id="IPR017871">
    <property type="entry name" value="ABC_transporter-like_CS"/>
</dbReference>
<dbReference type="PROSITE" id="PS00211">
    <property type="entry name" value="ABC_TRANSPORTER_1"/>
    <property type="match status" value="1"/>
</dbReference>
<keyword evidence="5 8" id="KW-0067">ATP-binding</keyword>
<dbReference type="STRING" id="39841.SAMN05660836_00223"/>
<dbReference type="RefSeq" id="WP_093392807.1">
    <property type="nucleotide sequence ID" value="NZ_FOUU01000001.1"/>
</dbReference>
<dbReference type="Gene3D" id="3.40.50.300">
    <property type="entry name" value="P-loop containing nucleotide triphosphate hydrolases"/>
    <property type="match status" value="1"/>
</dbReference>
<evidence type="ECO:0000256" key="4">
    <source>
        <dbReference type="ARBA" id="ARBA00022741"/>
    </source>
</evidence>
<keyword evidence="4" id="KW-0547">Nucleotide-binding</keyword>
<dbReference type="Proteomes" id="UP000199611">
    <property type="component" value="Unassembled WGS sequence"/>
</dbReference>
<accession>A0A1I4QTX8</accession>
<dbReference type="AlphaFoldDB" id="A0A1I4QTX8"/>
<evidence type="ECO:0000256" key="5">
    <source>
        <dbReference type="ARBA" id="ARBA00022840"/>
    </source>
</evidence>
<dbReference type="SUPFAM" id="SSF52540">
    <property type="entry name" value="P-loop containing nucleoside triphosphate hydrolases"/>
    <property type="match status" value="1"/>
</dbReference>
<sequence>MLELVSLSKTFNRGTVNEIRAIDEITLYVGKGEFITVIGSNGAGKSTLLNLIAGTYTPDSGKIVLSGEDITGWPEYMRARFIARVFQNPFMGTCGSMTIEENLAIAYRRGLGRRIRRGISEKDRKFFTKRLSILGLGLEHRLKDKVDVLSGGQRQCLTLLMATLRKPQLLLLDEHTAALDPKTAEQVLILTDRIIRDMNLCAIMVTHNMNHAIEMGNRLIMMDRGKVVFDISGEEKSRLTVKDLLDRFSSIRRERFSEDRMLLVE</sequence>
<reference evidence="8 9" key="1">
    <citation type="submission" date="2016-10" db="EMBL/GenBank/DDBJ databases">
        <authorList>
            <person name="de Groot N.N."/>
        </authorList>
    </citation>
    <scope>NUCLEOTIDE SEQUENCE [LARGE SCALE GENOMIC DNA]</scope>
    <source>
        <strain evidence="8 9">DSM 9990</strain>
    </source>
</reference>
<evidence type="ECO:0000313" key="9">
    <source>
        <dbReference type="Proteomes" id="UP000199611"/>
    </source>
</evidence>
<dbReference type="InterPro" id="IPR050166">
    <property type="entry name" value="ABC_transporter_ATP-bind"/>
</dbReference>
<dbReference type="GO" id="GO:0005524">
    <property type="term" value="F:ATP binding"/>
    <property type="evidence" value="ECO:0007669"/>
    <property type="project" value="UniProtKB-KW"/>
</dbReference>
<comment type="subcellular location">
    <subcellularLocation>
        <location evidence="1">Cell membrane</location>
        <topology evidence="1">Peripheral membrane protein</topology>
    </subcellularLocation>
</comment>
<evidence type="ECO:0000256" key="2">
    <source>
        <dbReference type="ARBA" id="ARBA00022448"/>
    </source>
</evidence>
<dbReference type="PANTHER" id="PTHR42788:SF7">
    <property type="entry name" value="NITRATE ABC TRANSPORTER ATP-BINDING PROTEIN"/>
    <property type="match status" value="1"/>
</dbReference>
<keyword evidence="3" id="KW-1003">Cell membrane</keyword>